<protein>
    <submittedName>
        <fullName evidence="1">Uncharacterized protein</fullName>
    </submittedName>
</protein>
<comment type="caution">
    <text evidence="1">The sequence shown here is derived from an EMBL/GenBank/DDBJ whole genome shotgun (WGS) entry which is preliminary data.</text>
</comment>
<dbReference type="EMBL" id="BART01025514">
    <property type="protein sequence ID" value="GAH01797.1"/>
    <property type="molecule type" value="Genomic_DNA"/>
</dbReference>
<dbReference type="AlphaFoldDB" id="X1C394"/>
<evidence type="ECO:0000313" key="1">
    <source>
        <dbReference type="EMBL" id="GAH01797.1"/>
    </source>
</evidence>
<proteinExistence type="predicted"/>
<name>X1C394_9ZZZZ</name>
<organism evidence="1">
    <name type="scientific">marine sediment metagenome</name>
    <dbReference type="NCBI Taxonomy" id="412755"/>
    <lineage>
        <taxon>unclassified sequences</taxon>
        <taxon>metagenomes</taxon>
        <taxon>ecological metagenomes</taxon>
    </lineage>
</organism>
<accession>X1C394</accession>
<reference evidence="1" key="1">
    <citation type="journal article" date="2014" name="Front. Microbiol.">
        <title>High frequency of phylogenetically diverse reductive dehalogenase-homologous genes in deep subseafloor sedimentary metagenomes.</title>
        <authorList>
            <person name="Kawai M."/>
            <person name="Futagami T."/>
            <person name="Toyoda A."/>
            <person name="Takaki Y."/>
            <person name="Nishi S."/>
            <person name="Hori S."/>
            <person name="Arai W."/>
            <person name="Tsubouchi T."/>
            <person name="Morono Y."/>
            <person name="Uchiyama I."/>
            <person name="Ito T."/>
            <person name="Fujiyama A."/>
            <person name="Inagaki F."/>
            <person name="Takami H."/>
        </authorList>
    </citation>
    <scope>NUCLEOTIDE SEQUENCE</scope>
    <source>
        <strain evidence="1">Expedition CK06-06</strain>
    </source>
</reference>
<sequence>MRVVIILKGGLVQEVFTDEPMDCIIIDKDVHDGGEASEFFDTEGDKFTASIKQYEIQADNEVCEHYYKQIPAS</sequence>
<gene>
    <name evidence="1" type="ORF">S01H4_45770</name>
</gene>